<reference evidence="3" key="2">
    <citation type="submission" date="2020-09" db="EMBL/GenBank/DDBJ databases">
        <authorList>
            <person name="Sun Q."/>
            <person name="Zhou Y."/>
        </authorList>
    </citation>
    <scope>NUCLEOTIDE SEQUENCE</scope>
    <source>
        <strain evidence="3">CGMCC 1.15880</strain>
    </source>
</reference>
<evidence type="ECO:0000313" key="4">
    <source>
        <dbReference type="Proteomes" id="UP000628017"/>
    </source>
</evidence>
<dbReference type="InterPro" id="IPR024370">
    <property type="entry name" value="PBP_domain"/>
</dbReference>
<dbReference type="Proteomes" id="UP000628017">
    <property type="component" value="Unassembled WGS sequence"/>
</dbReference>
<proteinExistence type="predicted"/>
<feature type="chain" id="PRO_5038115793" evidence="1">
    <location>
        <begin position="23"/>
        <end position="277"/>
    </location>
</feature>
<accession>A0A916QZV8</accession>
<organism evidence="3 4">
    <name type="scientific">Neptunicoccus cionae</name>
    <dbReference type="NCBI Taxonomy" id="2035344"/>
    <lineage>
        <taxon>Bacteria</taxon>
        <taxon>Pseudomonadati</taxon>
        <taxon>Pseudomonadota</taxon>
        <taxon>Alphaproteobacteria</taxon>
        <taxon>Rhodobacterales</taxon>
        <taxon>Paracoccaceae</taxon>
        <taxon>Neptunicoccus</taxon>
    </lineage>
</organism>
<feature type="signal peptide" evidence="1">
    <location>
        <begin position="1"/>
        <end position="22"/>
    </location>
</feature>
<reference evidence="3" key="1">
    <citation type="journal article" date="2014" name="Int. J. Syst. Evol. Microbiol.">
        <title>Complete genome sequence of Corynebacterium casei LMG S-19264T (=DSM 44701T), isolated from a smear-ripened cheese.</title>
        <authorList>
            <consortium name="US DOE Joint Genome Institute (JGI-PGF)"/>
            <person name="Walter F."/>
            <person name="Albersmeier A."/>
            <person name="Kalinowski J."/>
            <person name="Ruckert C."/>
        </authorList>
    </citation>
    <scope>NUCLEOTIDE SEQUENCE</scope>
    <source>
        <strain evidence="3">CGMCC 1.15880</strain>
    </source>
</reference>
<name>A0A916QZV8_9RHOB</name>
<evidence type="ECO:0000313" key="3">
    <source>
        <dbReference type="EMBL" id="GGA22696.1"/>
    </source>
</evidence>
<evidence type="ECO:0000256" key="1">
    <source>
        <dbReference type="SAM" id="SignalP"/>
    </source>
</evidence>
<keyword evidence="1" id="KW-0732">Signal</keyword>
<dbReference type="Pfam" id="PF12849">
    <property type="entry name" value="PBP_like_2"/>
    <property type="match status" value="1"/>
</dbReference>
<dbReference type="RefSeq" id="WP_188675615.1">
    <property type="nucleotide sequence ID" value="NZ_BMKA01000003.1"/>
</dbReference>
<comment type="caution">
    <text evidence="3">The sequence shown here is derived from an EMBL/GenBank/DDBJ whole genome shotgun (WGS) entry which is preliminary data.</text>
</comment>
<evidence type="ECO:0000259" key="2">
    <source>
        <dbReference type="Pfam" id="PF12849"/>
    </source>
</evidence>
<sequence>MRIFKFLGSLAVFAVAGNLVLADPARVLVQSTTSTENSGLYAYLLPLFEAETGLRVDVVSVGTGQAINNARNGDADVLLVHAKAAEEAFVADGYGVERFDLMYNDFVLVGPKTDPDGLRVVETLPDLLGKIAVSGTPFFSRGDDSGTHKKERSLWADAGVDVESADGQWYRETGAGMGATLRIAVESEGYTLTDRATWIAFAGKDQHDILFAGDAALFNQYGIIAVNPERHPHVNAQGAQMFLHWMLSEAGQSLIAAYTRDGQQLFFPNGAGNAGTH</sequence>
<dbReference type="EMBL" id="BMKA01000003">
    <property type="protein sequence ID" value="GGA22696.1"/>
    <property type="molecule type" value="Genomic_DNA"/>
</dbReference>
<dbReference type="PANTHER" id="PTHR37945:SF1">
    <property type="entry name" value="EXTRACELLULAR TUNGSTATE BINDING PROTEIN"/>
    <property type="match status" value="1"/>
</dbReference>
<dbReference type="AlphaFoldDB" id="A0A916QZV8"/>
<dbReference type="Gene3D" id="3.40.190.10">
    <property type="entry name" value="Periplasmic binding protein-like II"/>
    <property type="match status" value="2"/>
</dbReference>
<protein>
    <submittedName>
        <fullName evidence="3">Tungsten ABC transporter substrate-binding protein</fullName>
    </submittedName>
</protein>
<dbReference type="SUPFAM" id="SSF53850">
    <property type="entry name" value="Periplasmic binding protein-like II"/>
    <property type="match status" value="1"/>
</dbReference>
<dbReference type="PANTHER" id="PTHR37945">
    <property type="entry name" value="EXTRACELLULAR TUNGSTATE BINDING PROTEIN"/>
    <property type="match status" value="1"/>
</dbReference>
<feature type="domain" description="PBP" evidence="2">
    <location>
        <begin position="24"/>
        <end position="249"/>
    </location>
</feature>
<dbReference type="InterPro" id="IPR052738">
    <property type="entry name" value="ABC-Tungstate_binding"/>
</dbReference>
<gene>
    <name evidence="3" type="ORF">GCM10011498_24350</name>
</gene>
<keyword evidence="4" id="KW-1185">Reference proteome</keyword>